<dbReference type="Gene3D" id="6.10.250.1570">
    <property type="match status" value="1"/>
</dbReference>
<dbReference type="SMART" id="SM00998">
    <property type="entry name" value="ADSL_C"/>
    <property type="match status" value="1"/>
</dbReference>
<dbReference type="Pfam" id="PF10397">
    <property type="entry name" value="ADSL_C"/>
    <property type="match status" value="1"/>
</dbReference>
<dbReference type="GO" id="GO:0044208">
    <property type="term" value="P:'de novo' AMP biosynthetic process"/>
    <property type="evidence" value="ECO:0007669"/>
    <property type="project" value="TreeGrafter"/>
</dbReference>
<organism evidence="3 4">
    <name type="scientific">Thelohanellus kitauei</name>
    <name type="common">Myxosporean</name>
    <dbReference type="NCBI Taxonomy" id="669202"/>
    <lineage>
        <taxon>Eukaryota</taxon>
        <taxon>Metazoa</taxon>
        <taxon>Cnidaria</taxon>
        <taxon>Myxozoa</taxon>
        <taxon>Myxosporea</taxon>
        <taxon>Bivalvulida</taxon>
        <taxon>Platysporina</taxon>
        <taxon>Myxobolidae</taxon>
        <taxon>Thelohanellus</taxon>
    </lineage>
</organism>
<dbReference type="GO" id="GO:0070626">
    <property type="term" value="F:(S)-2-(5-amino-1-(5-phospho-D-ribosyl)imidazole-4-carboxamido) succinate lyase (fumarate-forming) activity"/>
    <property type="evidence" value="ECO:0007669"/>
    <property type="project" value="TreeGrafter"/>
</dbReference>
<dbReference type="InterPro" id="IPR019468">
    <property type="entry name" value="AdenyloSucc_lyase_C"/>
</dbReference>
<dbReference type="Gene3D" id="1.20.200.10">
    <property type="entry name" value="Fumarase/aspartase (Central domain)"/>
    <property type="match status" value="1"/>
</dbReference>
<evidence type="ECO:0000256" key="1">
    <source>
        <dbReference type="ARBA" id="ARBA00023239"/>
    </source>
</evidence>
<feature type="domain" description="Adenylosuccinate lyase C-terminal" evidence="2">
    <location>
        <begin position="23"/>
        <end position="108"/>
    </location>
</feature>
<dbReference type="PANTHER" id="PTHR43172">
    <property type="entry name" value="ADENYLOSUCCINATE LYASE"/>
    <property type="match status" value="1"/>
</dbReference>
<dbReference type="InterPro" id="IPR008948">
    <property type="entry name" value="L-Aspartase-like"/>
</dbReference>
<comment type="caution">
    <text evidence="3">The sequence shown here is derived from an EMBL/GenBank/DDBJ whole genome shotgun (WGS) entry which is preliminary data.</text>
</comment>
<keyword evidence="4" id="KW-1185">Reference proteome</keyword>
<evidence type="ECO:0000313" key="3">
    <source>
        <dbReference type="EMBL" id="KII72613.1"/>
    </source>
</evidence>
<dbReference type="GO" id="GO:0005829">
    <property type="term" value="C:cytosol"/>
    <property type="evidence" value="ECO:0007669"/>
    <property type="project" value="TreeGrafter"/>
</dbReference>
<dbReference type="GO" id="GO:0004018">
    <property type="term" value="F:N6-(1,2-dicarboxyethyl)AMP AMP-lyase (fumarate-forming) activity"/>
    <property type="evidence" value="ECO:0007669"/>
    <property type="project" value="TreeGrafter"/>
</dbReference>
<gene>
    <name evidence="3" type="ORF">RF11_06445</name>
</gene>
<dbReference type="PANTHER" id="PTHR43172:SF1">
    <property type="entry name" value="ADENYLOSUCCINATE LYASE"/>
    <property type="match status" value="1"/>
</dbReference>
<protein>
    <submittedName>
        <fullName evidence="3">Adenylosuccinate lyase</fullName>
    </submittedName>
</protein>
<name>A0A0C2JTA4_THEKT</name>
<accession>A0A0C2JTA4</accession>
<dbReference type="AlphaFoldDB" id="A0A0C2JTA4"/>
<dbReference type="OrthoDB" id="6017879at2759"/>
<dbReference type="OMA" id="RSECHEK"/>
<evidence type="ECO:0000259" key="2">
    <source>
        <dbReference type="SMART" id="SM00998"/>
    </source>
</evidence>
<sequence length="132" mass="15173">MAFVIKGLNVYPKIIQKRIDQEIPFLVVETILIEMVNHGANRSECHEKLRVLSMNAAKLIKFEGLSSQVFTDSIKSDEYFKPVHDVVDKFSDPQLFIGCAKFQVDDYLQNVVKKVLSENQQHISKYSSRIVL</sequence>
<reference evidence="3 4" key="1">
    <citation type="journal article" date="2014" name="Genome Biol. Evol.">
        <title>The genome of the myxosporean Thelohanellus kitauei shows adaptations to nutrient acquisition within its fish host.</title>
        <authorList>
            <person name="Yang Y."/>
            <person name="Xiong J."/>
            <person name="Zhou Z."/>
            <person name="Huo F."/>
            <person name="Miao W."/>
            <person name="Ran C."/>
            <person name="Liu Y."/>
            <person name="Zhang J."/>
            <person name="Feng J."/>
            <person name="Wang M."/>
            <person name="Wang M."/>
            <person name="Wang L."/>
            <person name="Yao B."/>
        </authorList>
    </citation>
    <scope>NUCLEOTIDE SEQUENCE [LARGE SCALE GENOMIC DNA]</scope>
    <source>
        <strain evidence="3">Wuqing</strain>
    </source>
</reference>
<dbReference type="EMBL" id="JWZT01001161">
    <property type="protein sequence ID" value="KII72613.1"/>
    <property type="molecule type" value="Genomic_DNA"/>
</dbReference>
<dbReference type="SUPFAM" id="SSF48557">
    <property type="entry name" value="L-aspartase-like"/>
    <property type="match status" value="1"/>
</dbReference>
<dbReference type="Proteomes" id="UP000031668">
    <property type="component" value="Unassembled WGS sequence"/>
</dbReference>
<proteinExistence type="predicted"/>
<keyword evidence="1 3" id="KW-0456">Lyase</keyword>
<evidence type="ECO:0000313" key="4">
    <source>
        <dbReference type="Proteomes" id="UP000031668"/>
    </source>
</evidence>